<evidence type="ECO:0000259" key="5">
    <source>
        <dbReference type="PROSITE" id="PS50977"/>
    </source>
</evidence>
<evidence type="ECO:0000256" key="4">
    <source>
        <dbReference type="PROSITE-ProRule" id="PRU00335"/>
    </source>
</evidence>
<dbReference type="PANTHER" id="PTHR47506">
    <property type="entry name" value="TRANSCRIPTIONAL REGULATORY PROTEIN"/>
    <property type="match status" value="1"/>
</dbReference>
<dbReference type="SUPFAM" id="SSF48498">
    <property type="entry name" value="Tetracyclin repressor-like, C-terminal domain"/>
    <property type="match status" value="1"/>
</dbReference>
<gene>
    <name evidence="6" type="ORF">P5G50_05525</name>
</gene>
<feature type="DNA-binding region" description="H-T-H motif" evidence="4">
    <location>
        <begin position="33"/>
        <end position="52"/>
    </location>
</feature>
<evidence type="ECO:0000313" key="6">
    <source>
        <dbReference type="EMBL" id="MDN4613909.1"/>
    </source>
</evidence>
<dbReference type="PROSITE" id="PS50977">
    <property type="entry name" value="HTH_TETR_2"/>
    <property type="match status" value="1"/>
</dbReference>
<dbReference type="InterPro" id="IPR036271">
    <property type="entry name" value="Tet_transcr_reg_TetR-rel_C_sf"/>
</dbReference>
<feature type="domain" description="HTH tetR-type" evidence="5">
    <location>
        <begin position="10"/>
        <end position="70"/>
    </location>
</feature>
<keyword evidence="1" id="KW-0805">Transcription regulation</keyword>
<dbReference type="PANTHER" id="PTHR47506:SF1">
    <property type="entry name" value="HTH-TYPE TRANSCRIPTIONAL REGULATOR YJDC"/>
    <property type="match status" value="1"/>
</dbReference>
<dbReference type="InterPro" id="IPR009057">
    <property type="entry name" value="Homeodomain-like_sf"/>
</dbReference>
<sequence>MAAVRGRPRGFDADEALDKAIEVFWRQGYEGTTLDDLTGAMGINRPSLYAAFGNKEATFKRAVDRYAEIDMAYVGEALAQPTARAVAEHYLRSNVVAITQPGKPAGCLSVQGGLAGSPEDQRIVRFLADSRAAGERRFVERFRRARAEGDLPAGESPTELARYLSTVSAGLAVQAAAGASRRSLMAVAERALRAFPASGS</sequence>
<protein>
    <submittedName>
        <fullName evidence="6">TetR/AcrR family transcriptional regulator</fullName>
    </submittedName>
</protein>
<organism evidence="6 7">
    <name type="scientific">Leifsonia williamsii</name>
    <dbReference type="NCBI Taxonomy" id="3035919"/>
    <lineage>
        <taxon>Bacteria</taxon>
        <taxon>Bacillati</taxon>
        <taxon>Actinomycetota</taxon>
        <taxon>Actinomycetes</taxon>
        <taxon>Micrococcales</taxon>
        <taxon>Microbacteriaceae</taxon>
        <taxon>Leifsonia</taxon>
    </lineage>
</organism>
<dbReference type="Gene3D" id="1.10.357.10">
    <property type="entry name" value="Tetracycline Repressor, domain 2"/>
    <property type="match status" value="1"/>
</dbReference>
<keyword evidence="3" id="KW-0804">Transcription</keyword>
<dbReference type="InterPro" id="IPR001647">
    <property type="entry name" value="HTH_TetR"/>
</dbReference>
<dbReference type="RefSeq" id="WP_301210332.1">
    <property type="nucleotide sequence ID" value="NZ_JAROCF010000001.1"/>
</dbReference>
<dbReference type="Pfam" id="PF00440">
    <property type="entry name" value="TetR_N"/>
    <property type="match status" value="1"/>
</dbReference>
<evidence type="ECO:0000256" key="2">
    <source>
        <dbReference type="ARBA" id="ARBA00023125"/>
    </source>
</evidence>
<comment type="caution">
    <text evidence="6">The sequence shown here is derived from an EMBL/GenBank/DDBJ whole genome shotgun (WGS) entry which is preliminary data.</text>
</comment>
<evidence type="ECO:0000313" key="7">
    <source>
        <dbReference type="Proteomes" id="UP001174208"/>
    </source>
</evidence>
<evidence type="ECO:0000256" key="3">
    <source>
        <dbReference type="ARBA" id="ARBA00023163"/>
    </source>
</evidence>
<evidence type="ECO:0000256" key="1">
    <source>
        <dbReference type="ARBA" id="ARBA00023015"/>
    </source>
</evidence>
<proteinExistence type="predicted"/>
<dbReference type="Gene3D" id="1.10.10.60">
    <property type="entry name" value="Homeodomain-like"/>
    <property type="match status" value="1"/>
</dbReference>
<reference evidence="6" key="1">
    <citation type="submission" date="2023-06" db="EMBL/GenBank/DDBJ databases">
        <title>MT1 and MT2 Draft Genomes of Novel Species.</title>
        <authorList>
            <person name="Venkateswaran K."/>
        </authorList>
    </citation>
    <scope>NUCLEOTIDE SEQUENCE</scope>
    <source>
        <strain evidence="6">F6_8S_P_1B</strain>
    </source>
</reference>
<accession>A0ABT8K941</accession>
<keyword evidence="2 4" id="KW-0238">DNA-binding</keyword>
<name>A0ABT8K941_9MICO</name>
<keyword evidence="7" id="KW-1185">Reference proteome</keyword>
<dbReference type="Proteomes" id="UP001174208">
    <property type="component" value="Unassembled WGS sequence"/>
</dbReference>
<dbReference type="EMBL" id="JAROCF010000001">
    <property type="protein sequence ID" value="MDN4613909.1"/>
    <property type="molecule type" value="Genomic_DNA"/>
</dbReference>
<dbReference type="SUPFAM" id="SSF46689">
    <property type="entry name" value="Homeodomain-like"/>
    <property type="match status" value="1"/>
</dbReference>